<reference evidence="2" key="1">
    <citation type="journal article" date="2023" name="bioRxiv">
        <title>Improved chromosome-level genome assembly for marigold (Tagetes erecta).</title>
        <authorList>
            <person name="Jiang F."/>
            <person name="Yuan L."/>
            <person name="Wang S."/>
            <person name="Wang H."/>
            <person name="Xu D."/>
            <person name="Wang A."/>
            <person name="Fan W."/>
        </authorList>
    </citation>
    <scope>NUCLEOTIDE SEQUENCE</scope>
    <source>
        <strain evidence="2">WSJ</strain>
        <tissue evidence="2">Leaf</tissue>
    </source>
</reference>
<proteinExistence type="predicted"/>
<dbReference type="EMBL" id="JAUHHV010000004">
    <property type="protein sequence ID" value="KAK1427455.1"/>
    <property type="molecule type" value="Genomic_DNA"/>
</dbReference>
<dbReference type="Proteomes" id="UP001229421">
    <property type="component" value="Unassembled WGS sequence"/>
</dbReference>
<sequence>MNTSKGSEQINKDGGVEIKVQSVDYRSPAGHDKEDKPEKKNVEVTHIIDPQRKDLASDYANPGEALSSRVESAKPVSSKQDN</sequence>
<organism evidence="2 3">
    <name type="scientific">Tagetes erecta</name>
    <name type="common">African marigold</name>
    <dbReference type="NCBI Taxonomy" id="13708"/>
    <lineage>
        <taxon>Eukaryota</taxon>
        <taxon>Viridiplantae</taxon>
        <taxon>Streptophyta</taxon>
        <taxon>Embryophyta</taxon>
        <taxon>Tracheophyta</taxon>
        <taxon>Spermatophyta</taxon>
        <taxon>Magnoliopsida</taxon>
        <taxon>eudicotyledons</taxon>
        <taxon>Gunneridae</taxon>
        <taxon>Pentapetalae</taxon>
        <taxon>asterids</taxon>
        <taxon>campanulids</taxon>
        <taxon>Asterales</taxon>
        <taxon>Asteraceae</taxon>
        <taxon>Asteroideae</taxon>
        <taxon>Heliantheae alliance</taxon>
        <taxon>Tageteae</taxon>
        <taxon>Tagetes</taxon>
    </lineage>
</organism>
<accession>A0AAD8NT88</accession>
<dbReference type="AlphaFoldDB" id="A0AAD8NT88"/>
<evidence type="ECO:0000256" key="1">
    <source>
        <dbReference type="SAM" id="MobiDB-lite"/>
    </source>
</evidence>
<evidence type="ECO:0000313" key="3">
    <source>
        <dbReference type="Proteomes" id="UP001229421"/>
    </source>
</evidence>
<protein>
    <submittedName>
        <fullName evidence="2">Uncharacterized protein</fullName>
    </submittedName>
</protein>
<keyword evidence="3" id="KW-1185">Reference proteome</keyword>
<comment type="caution">
    <text evidence="2">The sequence shown here is derived from an EMBL/GenBank/DDBJ whole genome shotgun (WGS) entry which is preliminary data.</text>
</comment>
<evidence type="ECO:0000313" key="2">
    <source>
        <dbReference type="EMBL" id="KAK1427455.1"/>
    </source>
</evidence>
<name>A0AAD8NT88_TARER</name>
<feature type="compositionally biased region" description="Basic and acidic residues" evidence="1">
    <location>
        <begin position="29"/>
        <end position="43"/>
    </location>
</feature>
<feature type="region of interest" description="Disordered" evidence="1">
    <location>
        <begin position="1"/>
        <end position="82"/>
    </location>
</feature>
<gene>
    <name evidence="2" type="ORF">QVD17_16141</name>
</gene>